<feature type="domain" description="RagB/SusD" evidence="7">
    <location>
        <begin position="366"/>
        <end position="526"/>
    </location>
</feature>
<dbReference type="STRING" id="947013.SAMN04488109_6231"/>
<dbReference type="EMBL" id="FQWQ01000005">
    <property type="protein sequence ID" value="SHH93645.1"/>
    <property type="molecule type" value="Genomic_DNA"/>
</dbReference>
<proteinExistence type="inferred from homology"/>
<feature type="domain" description="SusD-like N-terminal" evidence="8">
    <location>
        <begin position="87"/>
        <end position="248"/>
    </location>
</feature>
<evidence type="ECO:0000259" key="7">
    <source>
        <dbReference type="Pfam" id="PF07980"/>
    </source>
</evidence>
<evidence type="ECO:0000256" key="6">
    <source>
        <dbReference type="SAM" id="SignalP"/>
    </source>
</evidence>
<dbReference type="GO" id="GO:0009279">
    <property type="term" value="C:cell outer membrane"/>
    <property type="evidence" value="ECO:0007669"/>
    <property type="project" value="UniProtKB-SubCell"/>
</dbReference>
<comment type="similarity">
    <text evidence="2">Belongs to the SusD family.</text>
</comment>
<keyword evidence="3 6" id="KW-0732">Signal</keyword>
<dbReference type="AlphaFoldDB" id="A0A1M5X166"/>
<dbReference type="SUPFAM" id="SSF48452">
    <property type="entry name" value="TPR-like"/>
    <property type="match status" value="1"/>
</dbReference>
<name>A0A1M5X166_9BACT</name>
<evidence type="ECO:0000256" key="1">
    <source>
        <dbReference type="ARBA" id="ARBA00004442"/>
    </source>
</evidence>
<evidence type="ECO:0000256" key="4">
    <source>
        <dbReference type="ARBA" id="ARBA00023136"/>
    </source>
</evidence>
<dbReference type="Gene3D" id="1.25.40.390">
    <property type="match status" value="1"/>
</dbReference>
<accession>A0A1M5X166</accession>
<reference evidence="9 10" key="1">
    <citation type="submission" date="2016-11" db="EMBL/GenBank/DDBJ databases">
        <authorList>
            <person name="Jaros S."/>
            <person name="Januszkiewicz K."/>
            <person name="Wedrychowicz H."/>
        </authorList>
    </citation>
    <scope>NUCLEOTIDE SEQUENCE [LARGE SCALE GENOMIC DNA]</scope>
    <source>
        <strain evidence="9 10">DSM 24574</strain>
    </source>
</reference>
<dbReference type="InterPro" id="IPR033985">
    <property type="entry name" value="SusD-like_N"/>
</dbReference>
<keyword evidence="5" id="KW-0998">Cell outer membrane</keyword>
<gene>
    <name evidence="9" type="ORF">SAMN04488109_6231</name>
</gene>
<evidence type="ECO:0000256" key="5">
    <source>
        <dbReference type="ARBA" id="ARBA00023237"/>
    </source>
</evidence>
<sequence length="526" mass="58153">MKKSPFILYITAMLVFVATSCDVTDLKPVNSMSEDLAYSTPANIELSCVGVYDAAQSGFYNRDETNDRGYIFGAAHIQQGDMRGEDMLLINTFYSFTYQATQSTTTANNVNYWENGFRIINLANLFMEGVRGAAEKGIISTEVAEAYEGEARVLRAITYHTMIIHFARPYRDGNGDKPGLPIFEKGHNSSATADESNQTHRSTVAEVYKFILDDLTYAEAKLPENNAAHHVTRAEKGAAIAMKTRVYLHMGDWANVIAEANKIVSTGAPFTSPVGGYKLTTSVEGPWADNRSSECMLSMEMSAVDDLNTNAALARMGGSPTLGARGEYAISPIIWNQNFWHKDDLRRTLLVRDNGARYYTHKFRDYEQWKDFAPIIRYAEVLLNAAEAEARQNGKAQRALDLLNAIRDRAKAGAMASYTMGDFATAKDLVQGILNERRIELLAEGSRWSDIHRNGVDPDFKEAGGGIPAKMISSDVTSFAAYTIGTLPTSFGVKAIPYDDFRYLWPIPTSEVSINPTLAAEQNPGF</sequence>
<evidence type="ECO:0000313" key="10">
    <source>
        <dbReference type="Proteomes" id="UP000184212"/>
    </source>
</evidence>
<evidence type="ECO:0000313" key="9">
    <source>
        <dbReference type="EMBL" id="SHH93645.1"/>
    </source>
</evidence>
<dbReference type="InterPro" id="IPR012944">
    <property type="entry name" value="SusD_RagB_dom"/>
</dbReference>
<dbReference type="InterPro" id="IPR011990">
    <property type="entry name" value="TPR-like_helical_dom_sf"/>
</dbReference>
<comment type="subcellular location">
    <subcellularLocation>
        <location evidence="1">Cell outer membrane</location>
    </subcellularLocation>
</comment>
<evidence type="ECO:0000256" key="3">
    <source>
        <dbReference type="ARBA" id="ARBA00022729"/>
    </source>
</evidence>
<dbReference type="OrthoDB" id="9792139at2"/>
<dbReference type="Pfam" id="PF07980">
    <property type="entry name" value="SusD_RagB"/>
    <property type="match status" value="1"/>
</dbReference>
<evidence type="ECO:0000256" key="2">
    <source>
        <dbReference type="ARBA" id="ARBA00006275"/>
    </source>
</evidence>
<dbReference type="Pfam" id="PF14322">
    <property type="entry name" value="SusD-like_3"/>
    <property type="match status" value="1"/>
</dbReference>
<protein>
    <submittedName>
        <fullName evidence="9">Starch-binding associating with outer membrane</fullName>
    </submittedName>
</protein>
<evidence type="ECO:0000259" key="8">
    <source>
        <dbReference type="Pfam" id="PF14322"/>
    </source>
</evidence>
<keyword evidence="10" id="KW-1185">Reference proteome</keyword>
<organism evidence="9 10">
    <name type="scientific">Chryseolinea serpens</name>
    <dbReference type="NCBI Taxonomy" id="947013"/>
    <lineage>
        <taxon>Bacteria</taxon>
        <taxon>Pseudomonadati</taxon>
        <taxon>Bacteroidota</taxon>
        <taxon>Cytophagia</taxon>
        <taxon>Cytophagales</taxon>
        <taxon>Fulvivirgaceae</taxon>
        <taxon>Chryseolinea</taxon>
    </lineage>
</organism>
<feature type="chain" id="PRO_5012229210" evidence="6">
    <location>
        <begin position="24"/>
        <end position="526"/>
    </location>
</feature>
<dbReference type="PROSITE" id="PS51257">
    <property type="entry name" value="PROKAR_LIPOPROTEIN"/>
    <property type="match status" value="1"/>
</dbReference>
<feature type="signal peptide" evidence="6">
    <location>
        <begin position="1"/>
        <end position="23"/>
    </location>
</feature>
<dbReference type="RefSeq" id="WP_073142378.1">
    <property type="nucleotide sequence ID" value="NZ_FQWQ01000005.1"/>
</dbReference>
<keyword evidence="4" id="KW-0472">Membrane</keyword>
<dbReference type="Proteomes" id="UP000184212">
    <property type="component" value="Unassembled WGS sequence"/>
</dbReference>